<evidence type="ECO:0000313" key="5">
    <source>
        <dbReference type="Proteomes" id="UP001282288"/>
    </source>
</evidence>
<dbReference type="RefSeq" id="WP_010350712.1">
    <property type="nucleotide sequence ID" value="NZ_BCMK01000062.1"/>
</dbReference>
<feature type="transmembrane region" description="Helical" evidence="1">
    <location>
        <begin position="40"/>
        <end position="55"/>
    </location>
</feature>
<keyword evidence="1" id="KW-1133">Transmembrane helix</keyword>
<dbReference type="EMBL" id="JARAWC010000065">
    <property type="protein sequence ID" value="MDX2966704.1"/>
    <property type="molecule type" value="Genomic_DNA"/>
</dbReference>
<protein>
    <submittedName>
        <fullName evidence="2">Uncharacterized protein</fullName>
    </submittedName>
</protein>
<sequence>MHDHQQPVSWGEAAFVTLAGFAVIAVTAGILSLVGEETGMLAYPVLLLLVQWFFARHRFWGAAVAAGVAGVVVMVVLLEPLRDQFGRSFADSLTLASGLLSAMIAFKLTTRPRRRKLTLPR</sequence>
<organism evidence="2 5">
    <name type="scientific">Streptomyces acidiscabies</name>
    <dbReference type="NCBI Taxonomy" id="42234"/>
    <lineage>
        <taxon>Bacteria</taxon>
        <taxon>Bacillati</taxon>
        <taxon>Actinomycetota</taxon>
        <taxon>Actinomycetes</taxon>
        <taxon>Kitasatosporales</taxon>
        <taxon>Streptomycetaceae</taxon>
        <taxon>Streptomyces</taxon>
    </lineage>
</organism>
<dbReference type="Proteomes" id="UP001272987">
    <property type="component" value="Unassembled WGS sequence"/>
</dbReference>
<proteinExistence type="predicted"/>
<gene>
    <name evidence="2" type="ORF">PV399_44440</name>
    <name evidence="3" type="ORF">PV666_00145</name>
</gene>
<evidence type="ECO:0000313" key="3">
    <source>
        <dbReference type="EMBL" id="MDX3016298.1"/>
    </source>
</evidence>
<feature type="transmembrane region" description="Helical" evidence="1">
    <location>
        <begin position="89"/>
        <end position="106"/>
    </location>
</feature>
<keyword evidence="1" id="KW-0472">Membrane</keyword>
<keyword evidence="1" id="KW-0812">Transmembrane</keyword>
<accession>A0AAP6BKX4</accession>
<dbReference type="EMBL" id="JARAWP010000001">
    <property type="protein sequence ID" value="MDX3016298.1"/>
    <property type="molecule type" value="Genomic_DNA"/>
</dbReference>
<dbReference type="GeneID" id="69804647"/>
<keyword evidence="4" id="KW-1185">Reference proteome</keyword>
<reference evidence="2 4" key="1">
    <citation type="journal article" date="2023" name="Microb. Genom.">
        <title>Mesoterricola silvestris gen. nov., sp. nov., Mesoterricola sediminis sp. nov., Geothrix oryzae sp. nov., Geothrix edaphica sp. nov., Geothrix rubra sp. nov., and Geothrix limicola sp. nov., six novel members of Acidobacteriota isolated from soils.</title>
        <authorList>
            <person name="Weisberg A.J."/>
            <person name="Pearce E."/>
            <person name="Kramer C.G."/>
            <person name="Chang J.H."/>
            <person name="Clarke C.R."/>
        </authorList>
    </citation>
    <scope>NUCLEOTIDE SEQUENCE</scope>
    <source>
        <strain evidence="3 4">NB05-1H</strain>
        <strain evidence="2">NRRL_B-16521</strain>
    </source>
</reference>
<dbReference type="AlphaFoldDB" id="A0AAP6BKX4"/>
<name>A0AAP6BKX4_9ACTN</name>
<dbReference type="Proteomes" id="UP001282288">
    <property type="component" value="Unassembled WGS sequence"/>
</dbReference>
<evidence type="ECO:0000256" key="1">
    <source>
        <dbReference type="SAM" id="Phobius"/>
    </source>
</evidence>
<evidence type="ECO:0000313" key="2">
    <source>
        <dbReference type="EMBL" id="MDX2966704.1"/>
    </source>
</evidence>
<feature type="transmembrane region" description="Helical" evidence="1">
    <location>
        <begin position="60"/>
        <end position="77"/>
    </location>
</feature>
<evidence type="ECO:0000313" key="4">
    <source>
        <dbReference type="Proteomes" id="UP001272987"/>
    </source>
</evidence>
<feature type="transmembrane region" description="Helical" evidence="1">
    <location>
        <begin position="12"/>
        <end position="34"/>
    </location>
</feature>
<comment type="caution">
    <text evidence="2">The sequence shown here is derived from an EMBL/GenBank/DDBJ whole genome shotgun (WGS) entry which is preliminary data.</text>
</comment>